<evidence type="ECO:0000313" key="2">
    <source>
        <dbReference type="Proteomes" id="UP000886723"/>
    </source>
</evidence>
<dbReference type="Proteomes" id="UP000886723">
    <property type="component" value="Unassembled WGS sequence"/>
</dbReference>
<reference evidence="1" key="2">
    <citation type="journal article" date="2021" name="PeerJ">
        <title>Extensive microbial diversity within the chicken gut microbiome revealed by metagenomics and culture.</title>
        <authorList>
            <person name="Gilroy R."/>
            <person name="Ravi A."/>
            <person name="Getino M."/>
            <person name="Pursley I."/>
            <person name="Horton D.L."/>
            <person name="Alikhan N.F."/>
            <person name="Baker D."/>
            <person name="Gharbi K."/>
            <person name="Hall N."/>
            <person name="Watson M."/>
            <person name="Adriaenssens E.M."/>
            <person name="Foster-Nyarko E."/>
            <person name="Jarju S."/>
            <person name="Secka A."/>
            <person name="Antonio M."/>
            <person name="Oren A."/>
            <person name="Chaudhuri R.R."/>
            <person name="La Ragione R."/>
            <person name="Hildebrand F."/>
            <person name="Pallen M.J."/>
        </authorList>
    </citation>
    <scope>NUCLEOTIDE SEQUENCE</scope>
    <source>
        <strain evidence="1">ChiBcec2-4451</strain>
    </source>
</reference>
<proteinExistence type="predicted"/>
<reference evidence="1" key="1">
    <citation type="submission" date="2020-10" db="EMBL/GenBank/DDBJ databases">
        <authorList>
            <person name="Gilroy R."/>
        </authorList>
    </citation>
    <scope>NUCLEOTIDE SEQUENCE</scope>
    <source>
        <strain evidence="1">ChiBcec2-4451</strain>
    </source>
</reference>
<evidence type="ECO:0000313" key="1">
    <source>
        <dbReference type="EMBL" id="HIV13027.1"/>
    </source>
</evidence>
<dbReference type="AlphaFoldDB" id="A0A9D1NV11"/>
<protein>
    <recommendedName>
        <fullName evidence="3">DUF1492 domain-containing protein</fullName>
    </recommendedName>
</protein>
<dbReference type="EMBL" id="DVON01000170">
    <property type="protein sequence ID" value="HIV13027.1"/>
    <property type="molecule type" value="Genomic_DNA"/>
</dbReference>
<name>A0A9D1NV11_9FIRM</name>
<comment type="caution">
    <text evidence="1">The sequence shown here is derived from an EMBL/GenBank/DDBJ whole genome shotgun (WGS) entry which is preliminary data.</text>
</comment>
<organism evidence="1 2">
    <name type="scientific">Candidatus Pullilachnospira stercoravium</name>
    <dbReference type="NCBI Taxonomy" id="2840913"/>
    <lineage>
        <taxon>Bacteria</taxon>
        <taxon>Bacillati</taxon>
        <taxon>Bacillota</taxon>
        <taxon>Clostridia</taxon>
        <taxon>Lachnospirales</taxon>
        <taxon>Lachnospiraceae</taxon>
        <taxon>Lachnospiraceae incertae sedis</taxon>
        <taxon>Candidatus Pullilachnospira</taxon>
    </lineage>
</organism>
<accession>A0A9D1NV11</accession>
<evidence type="ECO:0008006" key="3">
    <source>
        <dbReference type="Google" id="ProtNLM"/>
    </source>
</evidence>
<sequence length="158" mass="18921">MKLTEALAQYCQIRQEVADLRHRIDRDQERLRRIEEEGVVSDTVRGTRRDGTIGPIKITGYPVPEYMKVKTMIKRRVEKLKIREDDLSEALAMVDDFIARIPKSEIRQIYQMYYLDDMKWFQVANAMNIRYPKKKTPYTADSCRMKHNRYLEKENEKT</sequence>
<gene>
    <name evidence="1" type="ORF">IAA63_07805</name>
</gene>